<gene>
    <name evidence="1" type="ORF">HU758_016590</name>
</gene>
<comment type="caution">
    <text evidence="1">The sequence shown here is derived from an EMBL/GenBank/DDBJ whole genome shotgun (WGS) entry which is preliminary data.</text>
</comment>
<evidence type="ECO:0000313" key="2">
    <source>
        <dbReference type="Proteomes" id="UP000624243"/>
    </source>
</evidence>
<accession>A0ACC5UQT5</accession>
<dbReference type="EMBL" id="JABWSB020000010">
    <property type="protein sequence ID" value="MBV4516796.1"/>
    <property type="molecule type" value="Genomic_DNA"/>
</dbReference>
<dbReference type="Proteomes" id="UP000624243">
    <property type="component" value="Unassembled WGS sequence"/>
</dbReference>
<name>A0ACC5UQT5_9PSED</name>
<evidence type="ECO:0000313" key="1">
    <source>
        <dbReference type="EMBL" id="MBV4516796.1"/>
    </source>
</evidence>
<sequence length="349" mass="37948">MINQQHSSLLRGDLLRLPGSGSLAEQCANRHLLLTGATGFFGRWLLALFDELNRQGAGINVTVVSRNPNRFLDDEPHYRNCSWLSWVPTDIRDLRQLPGRPVELILHGAADTSAAAHARPLELFDTIVEGARRVLDLAVRNDGARVLFTGSGAQYATQPVAGRVTEEHVGACLSNRISSTYGEAKRAQETLGAIYAQEHGLEVVMTRCFAFSGPGLPLNAHFAIGNFVRDALSENEIVLNSSGQAMRSYLHGADLAVWLLTLLLRGESCAPYNVGSDQAISIAELARRVIDRVAPGKRVRALGRADDSGRSFYVPDISRARGVGLDVWTTLDQSIDSMAAWAKSLGHVN</sequence>
<protein>
    <submittedName>
        <fullName evidence="1">NAD(P)-dependent oxidoreductase</fullName>
    </submittedName>
</protein>
<organism evidence="1 2">
    <name type="scientific">Pseudomonas kurunegalensis</name>
    <dbReference type="NCBI Taxonomy" id="485880"/>
    <lineage>
        <taxon>Bacteria</taxon>
        <taxon>Pseudomonadati</taxon>
        <taxon>Pseudomonadota</taxon>
        <taxon>Gammaproteobacteria</taxon>
        <taxon>Pseudomonadales</taxon>
        <taxon>Pseudomonadaceae</taxon>
        <taxon>Pseudomonas</taxon>
    </lineage>
</organism>
<reference evidence="1 2" key="1">
    <citation type="journal article" date="2020" name="Microorganisms">
        <title>Reliable Identification of Environmental Pseudomonas Isolates Using the rpoD Gene.</title>
        <authorList>
            <consortium name="The Broad Institute Genome Sequencing Platform"/>
            <person name="Girard L."/>
            <person name="Lood C."/>
            <person name="Rokni-Zadeh H."/>
            <person name="van Noort V."/>
            <person name="Lavigne R."/>
            <person name="De Mot R."/>
        </authorList>
    </citation>
    <scope>NUCLEOTIDE SEQUENCE [LARGE SCALE GENOMIC DNA]</scope>
    <source>
        <strain evidence="1 2">RW1P2</strain>
    </source>
</reference>
<keyword evidence="2" id="KW-1185">Reference proteome</keyword>
<proteinExistence type="predicted"/>